<comment type="subcellular location">
    <subcellularLocation>
        <location evidence="1">Membrane</location>
        <topology evidence="1">Multi-pass membrane protein</topology>
    </subcellularLocation>
</comment>
<dbReference type="EMBL" id="JBBWWQ010000001">
    <property type="protein sequence ID" value="KAK8957994.1"/>
    <property type="molecule type" value="Genomic_DNA"/>
</dbReference>
<dbReference type="PROSITE" id="PS00217">
    <property type="entry name" value="SUGAR_TRANSPORT_2"/>
    <property type="match status" value="1"/>
</dbReference>
<feature type="transmembrane region" description="Helical" evidence="10">
    <location>
        <begin position="81"/>
        <end position="99"/>
    </location>
</feature>
<gene>
    <name evidence="12" type="primary">HEX6</name>
    <name evidence="12" type="ORF">KSP39_PZI000601</name>
    <name evidence="13" type="ORF">KSP39_PZI000603</name>
</gene>
<evidence type="ECO:0000256" key="4">
    <source>
        <dbReference type="ARBA" id="ARBA00022597"/>
    </source>
</evidence>
<evidence type="ECO:0000256" key="2">
    <source>
        <dbReference type="ARBA" id="ARBA00010992"/>
    </source>
</evidence>
<proteinExistence type="inferred from homology"/>
<protein>
    <submittedName>
        <fullName evidence="12">Hexose carrier protein HEX6</fullName>
    </submittedName>
</protein>
<organism evidence="12 14">
    <name type="scientific">Platanthera zijinensis</name>
    <dbReference type="NCBI Taxonomy" id="2320716"/>
    <lineage>
        <taxon>Eukaryota</taxon>
        <taxon>Viridiplantae</taxon>
        <taxon>Streptophyta</taxon>
        <taxon>Embryophyta</taxon>
        <taxon>Tracheophyta</taxon>
        <taxon>Spermatophyta</taxon>
        <taxon>Magnoliopsida</taxon>
        <taxon>Liliopsida</taxon>
        <taxon>Asparagales</taxon>
        <taxon>Orchidaceae</taxon>
        <taxon>Orchidoideae</taxon>
        <taxon>Orchideae</taxon>
        <taxon>Orchidinae</taxon>
        <taxon>Platanthera</taxon>
    </lineage>
</organism>
<keyword evidence="14" id="KW-1185">Reference proteome</keyword>
<dbReference type="GO" id="GO:0015293">
    <property type="term" value="F:symporter activity"/>
    <property type="evidence" value="ECO:0007669"/>
    <property type="project" value="UniProtKB-KW"/>
</dbReference>
<keyword evidence="7 10" id="KW-1133">Transmembrane helix</keyword>
<dbReference type="AlphaFoldDB" id="A0AAP0GGT2"/>
<dbReference type="Gene3D" id="1.20.1250.20">
    <property type="entry name" value="MFS general substrate transporter like domains"/>
    <property type="match status" value="1"/>
</dbReference>
<dbReference type="PANTHER" id="PTHR23500:SF30">
    <property type="entry name" value="SUGAR TRANSPORT PROTEIN 3"/>
    <property type="match status" value="1"/>
</dbReference>
<evidence type="ECO:0000256" key="3">
    <source>
        <dbReference type="ARBA" id="ARBA00022448"/>
    </source>
</evidence>
<evidence type="ECO:0000256" key="7">
    <source>
        <dbReference type="ARBA" id="ARBA00022989"/>
    </source>
</evidence>
<dbReference type="InterPro" id="IPR045262">
    <property type="entry name" value="STP/PLT_plant"/>
</dbReference>
<dbReference type="InterPro" id="IPR036259">
    <property type="entry name" value="MFS_trans_sf"/>
</dbReference>
<dbReference type="PROSITE" id="PS00216">
    <property type="entry name" value="SUGAR_TRANSPORT_1"/>
    <property type="match status" value="1"/>
</dbReference>
<feature type="transmembrane region" description="Helical" evidence="10">
    <location>
        <begin position="21"/>
        <end position="39"/>
    </location>
</feature>
<evidence type="ECO:0000256" key="8">
    <source>
        <dbReference type="ARBA" id="ARBA00023136"/>
    </source>
</evidence>
<feature type="transmembrane region" description="Helical" evidence="10">
    <location>
        <begin position="111"/>
        <end position="131"/>
    </location>
</feature>
<keyword evidence="6" id="KW-0769">Symport</keyword>
<evidence type="ECO:0000256" key="10">
    <source>
        <dbReference type="SAM" id="Phobius"/>
    </source>
</evidence>
<keyword evidence="4" id="KW-0762">Sugar transport</keyword>
<dbReference type="PANTHER" id="PTHR23500">
    <property type="entry name" value="SOLUTE CARRIER FAMILY 2, FACILITATED GLUCOSE TRANSPORTER"/>
    <property type="match status" value="1"/>
</dbReference>
<evidence type="ECO:0000256" key="9">
    <source>
        <dbReference type="RuleBase" id="RU003346"/>
    </source>
</evidence>
<sequence length="514" mass="55696">MAAPSMEKSLLAGDRKEKITPLLLFSCMVACSGGFLAAYEHSVSGGVTSMESFLKQFFPSVYAEMKDDSKASNYCKFNSQVLTLFTSSLYIAGFLASLFASHATSRFGRRFSIRVGGAFAFVGAIIGGSAINLYMLIFSRILQGFGAGFTSQSISLYLSEIAPAKYRGAVFSFHSISYTGAMLLASLVNYGSQKIPAGWGWRISLGTAAIPATFLAAGSVFIPDTPVSIIQRGGDVREASQLLQRIRGTADVGQELDQLIAAASKAPTTVSPVLGTLRTIVRRNYRPQLVMSLALPIFRTLIGNNMVGFYAPVMFRTIGLGESASLLSAVVMRLTSMASSLVAIPLIDMLGRRVFFFAGGLELLVSLLTAGGIMAAQLGDHGAMSGGYASFMLALFCLFVSGFTWSWGSLTTLVTSEISPLEIRSAGRSVVVAVGFLCNAVMAQGMLLILCNLKWGIFFFFGGWVFVMTLFVLLFLPETKGLKLEEMGRVWEEHWYWKRFLLIREGGEDQRLLE</sequence>
<dbReference type="GO" id="GO:0016020">
    <property type="term" value="C:membrane"/>
    <property type="evidence" value="ECO:0007669"/>
    <property type="project" value="UniProtKB-SubCell"/>
</dbReference>
<feature type="transmembrane region" description="Helical" evidence="10">
    <location>
        <begin position="429"/>
        <end position="449"/>
    </location>
</feature>
<comment type="similarity">
    <text evidence="2 9">Belongs to the major facilitator superfamily. Sugar transporter (TC 2.A.1.1) family.</text>
</comment>
<feature type="transmembrane region" description="Helical" evidence="10">
    <location>
        <begin position="137"/>
        <end position="158"/>
    </location>
</feature>
<evidence type="ECO:0000313" key="13">
    <source>
        <dbReference type="EMBL" id="KAK8957994.1"/>
    </source>
</evidence>
<evidence type="ECO:0000256" key="5">
    <source>
        <dbReference type="ARBA" id="ARBA00022692"/>
    </source>
</evidence>
<dbReference type="EMBL" id="JBBWWQ010000001">
    <property type="protein sequence ID" value="KAK8957992.1"/>
    <property type="molecule type" value="Genomic_DNA"/>
</dbReference>
<accession>A0AAP0GGT2</accession>
<dbReference type="SUPFAM" id="SSF103473">
    <property type="entry name" value="MFS general substrate transporter"/>
    <property type="match status" value="1"/>
</dbReference>
<feature type="domain" description="Major facilitator superfamily (MFS) profile" evidence="11">
    <location>
        <begin position="26"/>
        <end position="480"/>
    </location>
</feature>
<dbReference type="FunFam" id="1.20.1250.20:FF:000002">
    <property type="entry name" value="Sugar transport protein 13"/>
    <property type="match status" value="1"/>
</dbReference>
<keyword evidence="5 10" id="KW-0812">Transmembrane</keyword>
<feature type="transmembrane region" description="Helical" evidence="10">
    <location>
        <begin position="289"/>
        <end position="311"/>
    </location>
</feature>
<dbReference type="InterPro" id="IPR044778">
    <property type="entry name" value="MFS_STP/MST-like_plant"/>
</dbReference>
<reference evidence="12" key="2">
    <citation type="submission" date="2024-02" db="EMBL/GenBank/DDBJ databases">
        <authorList>
            <person name="Li M.-H."/>
            <person name="Liu K.-W."/>
            <person name="Li Z."/>
            <person name="Lu H.-C."/>
            <person name="Ye Q.-L."/>
            <person name="Zhang D."/>
            <person name="Wang J.-Y."/>
            <person name="Li Y.-F."/>
            <person name="Zhong Z.-M."/>
            <person name="Liu X."/>
            <person name="Yu X."/>
            <person name="Liu D.-K."/>
            <person name="Tu X.-D."/>
            <person name="Liu B."/>
            <person name="Hao Y."/>
            <person name="Liao X.-Y."/>
            <person name="Jiang Y.-T."/>
            <person name="Sun W.-H."/>
            <person name="Chen J."/>
            <person name="Ai Y."/>
            <person name="Zhai J.-W."/>
            <person name="Wu S.-S."/>
            <person name="Zhou Z."/>
            <person name="Hsiao Y.-Y."/>
            <person name="Wu W.-L."/>
            <person name="Chen Y.-Y."/>
            <person name="Lin Y.-F."/>
            <person name="Hsu J.-L."/>
            <person name="Li C.-Y."/>
            <person name="Wang Z.-W."/>
            <person name="Zhao X."/>
            <person name="Zhong W.-Y."/>
            <person name="Ma X.-K."/>
            <person name="Ma L."/>
            <person name="Huang J."/>
            <person name="Chen G.-Z."/>
            <person name="Huang M.-Z."/>
            <person name="Huang L."/>
            <person name="Peng D.-H."/>
            <person name="Luo Y.-B."/>
            <person name="Zou S.-Q."/>
            <person name="Chen S.-P."/>
            <person name="Lan S."/>
            <person name="Tsai W.-C."/>
            <person name="Van De Peer Y."/>
            <person name="Liu Z.-J."/>
        </authorList>
    </citation>
    <scope>NUCLEOTIDE SEQUENCE</scope>
    <source>
        <strain evidence="12">Lor287</strain>
        <tissue evidence="12">Leaf</tissue>
    </source>
</reference>
<feature type="transmembrane region" description="Helical" evidence="10">
    <location>
        <begin position="354"/>
        <end position="376"/>
    </location>
</feature>
<feature type="transmembrane region" description="Helical" evidence="10">
    <location>
        <begin position="203"/>
        <end position="222"/>
    </location>
</feature>
<name>A0AAP0GGT2_9ASPA</name>
<evidence type="ECO:0000259" key="11">
    <source>
        <dbReference type="PROSITE" id="PS50850"/>
    </source>
</evidence>
<feature type="transmembrane region" description="Helical" evidence="10">
    <location>
        <begin position="170"/>
        <end position="191"/>
    </location>
</feature>
<keyword evidence="8 10" id="KW-0472">Membrane</keyword>
<reference evidence="12 14" key="1">
    <citation type="journal article" date="2022" name="Nat. Plants">
        <title>Genomes of leafy and leafless Platanthera orchids illuminate the evolution of mycoheterotrophy.</title>
        <authorList>
            <person name="Li M.H."/>
            <person name="Liu K.W."/>
            <person name="Li Z."/>
            <person name="Lu H.C."/>
            <person name="Ye Q.L."/>
            <person name="Zhang D."/>
            <person name="Wang J.Y."/>
            <person name="Li Y.F."/>
            <person name="Zhong Z.M."/>
            <person name="Liu X."/>
            <person name="Yu X."/>
            <person name="Liu D.K."/>
            <person name="Tu X.D."/>
            <person name="Liu B."/>
            <person name="Hao Y."/>
            <person name="Liao X.Y."/>
            <person name="Jiang Y.T."/>
            <person name="Sun W.H."/>
            <person name="Chen J."/>
            <person name="Chen Y.Q."/>
            <person name="Ai Y."/>
            <person name="Zhai J.W."/>
            <person name="Wu S.S."/>
            <person name="Zhou Z."/>
            <person name="Hsiao Y.Y."/>
            <person name="Wu W.L."/>
            <person name="Chen Y.Y."/>
            <person name="Lin Y.F."/>
            <person name="Hsu J.L."/>
            <person name="Li C.Y."/>
            <person name="Wang Z.W."/>
            <person name="Zhao X."/>
            <person name="Zhong W.Y."/>
            <person name="Ma X.K."/>
            <person name="Ma L."/>
            <person name="Huang J."/>
            <person name="Chen G.Z."/>
            <person name="Huang M.Z."/>
            <person name="Huang L."/>
            <person name="Peng D.H."/>
            <person name="Luo Y.B."/>
            <person name="Zou S.Q."/>
            <person name="Chen S.P."/>
            <person name="Lan S."/>
            <person name="Tsai W.C."/>
            <person name="Van de Peer Y."/>
            <person name="Liu Z.J."/>
        </authorList>
    </citation>
    <scope>NUCLEOTIDE SEQUENCE [LARGE SCALE GENOMIC DNA]</scope>
    <source>
        <strain evidence="12">Lor287</strain>
    </source>
</reference>
<dbReference type="InterPro" id="IPR003663">
    <property type="entry name" value="Sugar/inositol_transpt"/>
</dbReference>
<evidence type="ECO:0000313" key="14">
    <source>
        <dbReference type="Proteomes" id="UP001418222"/>
    </source>
</evidence>
<evidence type="ECO:0000313" key="12">
    <source>
        <dbReference type="EMBL" id="KAK8957992.1"/>
    </source>
</evidence>
<dbReference type="GO" id="GO:0015145">
    <property type="term" value="F:monosaccharide transmembrane transporter activity"/>
    <property type="evidence" value="ECO:0007669"/>
    <property type="project" value="InterPro"/>
</dbReference>
<feature type="transmembrane region" description="Helical" evidence="10">
    <location>
        <begin position="323"/>
        <end position="347"/>
    </location>
</feature>
<dbReference type="PROSITE" id="PS50850">
    <property type="entry name" value="MFS"/>
    <property type="match status" value="1"/>
</dbReference>
<dbReference type="CDD" id="cd17361">
    <property type="entry name" value="MFS_STP"/>
    <property type="match status" value="1"/>
</dbReference>
<comment type="caution">
    <text evidence="12">The sequence shown here is derived from an EMBL/GenBank/DDBJ whole genome shotgun (WGS) entry which is preliminary data.</text>
</comment>
<dbReference type="InterPro" id="IPR005829">
    <property type="entry name" value="Sugar_transporter_CS"/>
</dbReference>
<evidence type="ECO:0000256" key="1">
    <source>
        <dbReference type="ARBA" id="ARBA00004141"/>
    </source>
</evidence>
<dbReference type="NCBIfam" id="TIGR00879">
    <property type="entry name" value="SP"/>
    <property type="match status" value="1"/>
</dbReference>
<feature type="transmembrane region" description="Helical" evidence="10">
    <location>
        <begin position="455"/>
        <end position="476"/>
    </location>
</feature>
<dbReference type="InterPro" id="IPR005828">
    <property type="entry name" value="MFS_sugar_transport-like"/>
</dbReference>
<dbReference type="PRINTS" id="PR00171">
    <property type="entry name" value="SUGRTRNSPORT"/>
</dbReference>
<feature type="transmembrane region" description="Helical" evidence="10">
    <location>
        <begin position="388"/>
        <end position="408"/>
    </location>
</feature>
<dbReference type="InterPro" id="IPR020846">
    <property type="entry name" value="MFS_dom"/>
</dbReference>
<dbReference type="Proteomes" id="UP001418222">
    <property type="component" value="Unassembled WGS sequence"/>
</dbReference>
<evidence type="ECO:0000256" key="6">
    <source>
        <dbReference type="ARBA" id="ARBA00022847"/>
    </source>
</evidence>
<keyword evidence="3 9" id="KW-0813">Transport</keyword>
<dbReference type="Pfam" id="PF00083">
    <property type="entry name" value="Sugar_tr"/>
    <property type="match status" value="1"/>
</dbReference>